<gene>
    <name evidence="3" type="ORF">EVOR1521_LOCUS30486</name>
</gene>
<proteinExistence type="predicted"/>
<dbReference type="EMBL" id="CAUJNA010003765">
    <property type="protein sequence ID" value="CAJ1409373.1"/>
    <property type="molecule type" value="Genomic_DNA"/>
</dbReference>
<keyword evidence="1" id="KW-0175">Coiled coil</keyword>
<keyword evidence="4" id="KW-1185">Reference proteome</keyword>
<comment type="caution">
    <text evidence="3">The sequence shown here is derived from an EMBL/GenBank/DDBJ whole genome shotgun (WGS) entry which is preliminary data.</text>
</comment>
<feature type="compositionally biased region" description="Basic and acidic residues" evidence="2">
    <location>
        <begin position="157"/>
        <end position="166"/>
    </location>
</feature>
<organism evidence="3 4">
    <name type="scientific">Effrenium voratum</name>
    <dbReference type="NCBI Taxonomy" id="2562239"/>
    <lineage>
        <taxon>Eukaryota</taxon>
        <taxon>Sar</taxon>
        <taxon>Alveolata</taxon>
        <taxon>Dinophyceae</taxon>
        <taxon>Suessiales</taxon>
        <taxon>Symbiodiniaceae</taxon>
        <taxon>Effrenium</taxon>
    </lineage>
</organism>
<feature type="region of interest" description="Disordered" evidence="2">
    <location>
        <begin position="144"/>
        <end position="198"/>
    </location>
</feature>
<dbReference type="AlphaFoldDB" id="A0AA36NMG1"/>
<protein>
    <submittedName>
        <fullName evidence="3">Uncharacterized protein</fullName>
    </submittedName>
</protein>
<sequence>MGHQRMQHRLGSSLRWELLAAHNQVRGFGSGADLRSDASGSSVTQWPEDEAPQYLDVKDETPQVYLDAKVGQCQAARALSTEPVAVQEVQVAHLPVHAAGTLRRAPQSARGRLYGPATPVFGVGHRRLPSGKSDGSWRERGADFEHATAPPPQPRDVAVETQRERQIAAAPEHAQQEPFRVLKQSQQTQTERPLKAGDRPEPIRVVKVDQQTQTRRKAEPAATEVSVTSPWDASYWYFAAWRSGVIIQRLQSEGERRDDFMRQQAAEMQAMAKEHSLLRQQLAEYQALARSGREVRPEASDAAMAELRSQLFHAEEEAMRMQLEAVQWESRQPELHAKPDLEVLQLREELEEVRLTEEENAQAECAVLRMLRSEINSREPFAEAAAPKAPSRRSSHRAELILVQEVEAAQERCIRLTDEARVQDIVCRRLRLDEEHFQQEEGRFARQLAQWTPQVAELQTEHQAALLGLSEAQEAAERNTSRQREALEAKEASEMRRSEVELCLAEVAVREAAQSEKLQEARVKMAMGRLDDHAVRLAQKLQRIQQLRLLRACAIPWWHLAHTAQLLRRCQVPDALDLQLDLTGGAAALAADEALRRAEARCEISRLKSEALEAEVAAALSEAKATGQAGGGADTEDSLQLLDPLHTAHVRQLSHWAFAGLLFLLRTSFRAWRGQASFASVQATASATAGSLQTSRLALLCLRALFAIWWQATMAAKGRIQWLTGQARSIRPGMYRRANRRTQGALQLLERVWLLRFVLSLWSTVVFAKAD</sequence>
<name>A0AA36NMG1_9DINO</name>
<reference evidence="3" key="1">
    <citation type="submission" date="2023-08" db="EMBL/GenBank/DDBJ databases">
        <authorList>
            <person name="Chen Y."/>
            <person name="Shah S."/>
            <person name="Dougan E. K."/>
            <person name="Thang M."/>
            <person name="Chan C."/>
        </authorList>
    </citation>
    <scope>NUCLEOTIDE SEQUENCE</scope>
</reference>
<feature type="region of interest" description="Disordered" evidence="2">
    <location>
        <begin position="31"/>
        <end position="50"/>
    </location>
</feature>
<feature type="coiled-coil region" evidence="1">
    <location>
        <begin position="268"/>
        <end position="366"/>
    </location>
</feature>
<dbReference type="Proteomes" id="UP001178507">
    <property type="component" value="Unassembled WGS sequence"/>
</dbReference>
<evidence type="ECO:0000256" key="1">
    <source>
        <dbReference type="SAM" id="Coils"/>
    </source>
</evidence>
<evidence type="ECO:0000256" key="2">
    <source>
        <dbReference type="SAM" id="MobiDB-lite"/>
    </source>
</evidence>
<accession>A0AA36NMG1</accession>
<evidence type="ECO:0000313" key="3">
    <source>
        <dbReference type="EMBL" id="CAJ1409373.1"/>
    </source>
</evidence>
<evidence type="ECO:0000313" key="4">
    <source>
        <dbReference type="Proteomes" id="UP001178507"/>
    </source>
</evidence>